<evidence type="ECO:0000256" key="1">
    <source>
        <dbReference type="SAM" id="Phobius"/>
    </source>
</evidence>
<organism evidence="2 3">
    <name type="scientific">Carboxydocella sporoproducens DSM 16521</name>
    <dbReference type="NCBI Taxonomy" id="1121270"/>
    <lineage>
        <taxon>Bacteria</taxon>
        <taxon>Bacillati</taxon>
        <taxon>Bacillota</taxon>
        <taxon>Clostridia</taxon>
        <taxon>Eubacteriales</taxon>
        <taxon>Clostridiales Family XVI. Incertae Sedis</taxon>
        <taxon>Carboxydocella</taxon>
    </lineage>
</organism>
<evidence type="ECO:0000313" key="2">
    <source>
        <dbReference type="EMBL" id="SKA26816.1"/>
    </source>
</evidence>
<evidence type="ECO:0000313" key="3">
    <source>
        <dbReference type="Proteomes" id="UP000189933"/>
    </source>
</evidence>
<dbReference type="Proteomes" id="UP000189933">
    <property type="component" value="Unassembled WGS sequence"/>
</dbReference>
<dbReference type="AlphaFoldDB" id="A0A1T4SF86"/>
<proteinExistence type="predicted"/>
<evidence type="ECO:0008006" key="4">
    <source>
        <dbReference type="Google" id="ProtNLM"/>
    </source>
</evidence>
<feature type="transmembrane region" description="Helical" evidence="1">
    <location>
        <begin position="42"/>
        <end position="62"/>
    </location>
</feature>
<dbReference type="RefSeq" id="WP_078666608.1">
    <property type="nucleotide sequence ID" value="NZ_FUXM01000054.1"/>
</dbReference>
<name>A0A1T4SF86_9FIRM</name>
<dbReference type="EMBL" id="FUXM01000054">
    <property type="protein sequence ID" value="SKA26816.1"/>
    <property type="molecule type" value="Genomic_DNA"/>
</dbReference>
<keyword evidence="1" id="KW-0472">Membrane</keyword>
<accession>A0A1T4SF86</accession>
<protein>
    <recommendedName>
        <fullName evidence="4">CAAX protease self-immunity</fullName>
    </recommendedName>
</protein>
<dbReference type="OrthoDB" id="1683367at2"/>
<keyword evidence="1" id="KW-1133">Transmembrane helix</keyword>
<gene>
    <name evidence="2" type="ORF">SAMN02745885_02650</name>
</gene>
<reference evidence="3" key="1">
    <citation type="submission" date="2017-02" db="EMBL/GenBank/DDBJ databases">
        <authorList>
            <person name="Varghese N."/>
            <person name="Submissions S."/>
        </authorList>
    </citation>
    <scope>NUCLEOTIDE SEQUENCE [LARGE SCALE GENOMIC DNA]</scope>
    <source>
        <strain evidence="3">DSM 16521</strain>
    </source>
</reference>
<keyword evidence="1" id="KW-0812">Transmembrane</keyword>
<keyword evidence="3" id="KW-1185">Reference proteome</keyword>
<feature type="transmembrane region" description="Helical" evidence="1">
    <location>
        <begin position="98"/>
        <end position="115"/>
    </location>
</feature>
<sequence length="127" mass="14224">MEMMAAALAAVIAWSVNRRTQTESGWRTAILLAPLIEELAKTGFAKILSAQVLPVHLYFGLIEAIYDAWAKPERHLLPALLSLLSHGFFGYLTVKSGILAALFAHFSWNGLIWYMQRRRQNAGNILL</sequence>